<sequence>MKRDWRFFIWNGSSKKIMKRYKLKNNFKGFKKGTQFYLVVESEFIGIKEFVLRTEDFKIRMAINEKELHKYFVRF</sequence>
<dbReference type="AlphaFoldDB" id="A0A0M2SY09"/>
<proteinExistence type="predicted"/>
<gene>
    <name evidence="1" type="ORF">WQ57_04560</name>
</gene>
<dbReference type="PATRIC" id="fig|1408103.3.peg.1024"/>
<keyword evidence="2" id="KW-1185">Reference proteome</keyword>
<organism evidence="1 2">
    <name type="scientific">Mesobacillus campisalis</name>
    <dbReference type="NCBI Taxonomy" id="1408103"/>
    <lineage>
        <taxon>Bacteria</taxon>
        <taxon>Bacillati</taxon>
        <taxon>Bacillota</taxon>
        <taxon>Bacilli</taxon>
        <taxon>Bacillales</taxon>
        <taxon>Bacillaceae</taxon>
        <taxon>Mesobacillus</taxon>
    </lineage>
</organism>
<evidence type="ECO:0000313" key="1">
    <source>
        <dbReference type="EMBL" id="KKK39063.1"/>
    </source>
</evidence>
<evidence type="ECO:0000313" key="2">
    <source>
        <dbReference type="Proteomes" id="UP000034166"/>
    </source>
</evidence>
<dbReference type="EMBL" id="LAYY01000004">
    <property type="protein sequence ID" value="KKK39063.1"/>
    <property type="molecule type" value="Genomic_DNA"/>
</dbReference>
<accession>A0A0M2SY09</accession>
<protein>
    <submittedName>
        <fullName evidence="1">Uncharacterized protein</fullName>
    </submittedName>
</protein>
<name>A0A0M2SY09_9BACI</name>
<reference evidence="1 2" key="1">
    <citation type="submission" date="2015-04" db="EMBL/GenBank/DDBJ databases">
        <title>Taxonomic description and genome sequence of Bacillus campisalis sp. nov., a novel member of the genus Bacillus isolated from solar saltern.</title>
        <authorList>
            <person name="Mathan Kumar R."/>
            <person name="Kaur G."/>
            <person name="Kumar A."/>
            <person name="Singh N.K."/>
            <person name="Kaur N."/>
            <person name="Kumar N."/>
            <person name="Mayilraj S."/>
        </authorList>
    </citation>
    <scope>NUCLEOTIDE SEQUENCE [LARGE SCALE GENOMIC DNA]</scope>
    <source>
        <strain evidence="1 2">SA2-6</strain>
    </source>
</reference>
<comment type="caution">
    <text evidence="1">The sequence shown here is derived from an EMBL/GenBank/DDBJ whole genome shotgun (WGS) entry which is preliminary data.</text>
</comment>
<dbReference type="Proteomes" id="UP000034166">
    <property type="component" value="Unassembled WGS sequence"/>
</dbReference>